<evidence type="ECO:0000313" key="7">
    <source>
        <dbReference type="EMBL" id="KAL1555740.1"/>
    </source>
</evidence>
<dbReference type="Gene3D" id="1.10.10.60">
    <property type="entry name" value="Homeodomain-like"/>
    <property type="match status" value="1"/>
</dbReference>
<dbReference type="PANTHER" id="PTHR31499">
    <property type="entry name" value="MYB FAMILY TRANSCRIPTION FACTOR PHL11"/>
    <property type="match status" value="1"/>
</dbReference>
<dbReference type="FunFam" id="1.10.10.60:FF:000007">
    <property type="entry name" value="Two-component response regulator"/>
    <property type="match status" value="1"/>
</dbReference>
<dbReference type="SUPFAM" id="SSF46689">
    <property type="entry name" value="Homeodomain-like"/>
    <property type="match status" value="1"/>
</dbReference>
<evidence type="ECO:0000313" key="8">
    <source>
        <dbReference type="Proteomes" id="UP001567538"/>
    </source>
</evidence>
<feature type="compositionally biased region" description="Low complexity" evidence="5">
    <location>
        <begin position="29"/>
        <end position="39"/>
    </location>
</feature>
<evidence type="ECO:0000259" key="6">
    <source>
        <dbReference type="Pfam" id="PF00249"/>
    </source>
</evidence>
<sequence length="305" mass="33172">MATRRRDPDPSSWWEAGSGSGGGDGGGDEAALGAGSAELGVEEEEAPPAQQSRQEGADPDIFQLSYPRPRLRWTAELHDQFVKAVDELGGANKATPKAIHSLMGVEGITLFHLKSHLQKFRLGKTGRRLWRKDLLPPTYFGRREMVPPMNQLEADEPSVQSPFNMNGSNVLGDEAFSNLHLLVEPQTAFVTPPPPPPQPEIAPAPLPAPAPAPAQAINNVKYENGVEPSLLPLFPAGGTMEWPEFNQGGGRRTLDNPPTMDDYLNYSSDFTNPSSCILFNSFFDDVATLDPTPNPDFFSTPPNYP</sequence>
<comment type="caution">
    <text evidence="7">The sequence shown here is derived from an EMBL/GenBank/DDBJ whole genome shotgun (WGS) entry which is preliminary data.</text>
</comment>
<name>A0ABD1HIC2_SALDI</name>
<dbReference type="InterPro" id="IPR006447">
    <property type="entry name" value="Myb_dom_plants"/>
</dbReference>
<keyword evidence="2" id="KW-0805">Transcription regulation</keyword>
<gene>
    <name evidence="7" type="ORF">AAHA92_11443</name>
</gene>
<organism evidence="7 8">
    <name type="scientific">Salvia divinorum</name>
    <name type="common">Maria pastora</name>
    <name type="synonym">Diviner's sage</name>
    <dbReference type="NCBI Taxonomy" id="28513"/>
    <lineage>
        <taxon>Eukaryota</taxon>
        <taxon>Viridiplantae</taxon>
        <taxon>Streptophyta</taxon>
        <taxon>Embryophyta</taxon>
        <taxon>Tracheophyta</taxon>
        <taxon>Spermatophyta</taxon>
        <taxon>Magnoliopsida</taxon>
        <taxon>eudicotyledons</taxon>
        <taxon>Gunneridae</taxon>
        <taxon>Pentapetalae</taxon>
        <taxon>asterids</taxon>
        <taxon>lamiids</taxon>
        <taxon>Lamiales</taxon>
        <taxon>Lamiaceae</taxon>
        <taxon>Nepetoideae</taxon>
        <taxon>Mentheae</taxon>
        <taxon>Salviinae</taxon>
        <taxon>Salvia</taxon>
        <taxon>Salvia subgen. Calosphace</taxon>
    </lineage>
</organism>
<dbReference type="Pfam" id="PF00249">
    <property type="entry name" value="Myb_DNA-binding"/>
    <property type="match status" value="1"/>
</dbReference>
<keyword evidence="4" id="KW-0539">Nucleus</keyword>
<dbReference type="Proteomes" id="UP001567538">
    <property type="component" value="Unassembled WGS sequence"/>
</dbReference>
<reference evidence="7 8" key="1">
    <citation type="submission" date="2024-06" db="EMBL/GenBank/DDBJ databases">
        <title>A chromosome level genome sequence of Diviner's sage (Salvia divinorum).</title>
        <authorList>
            <person name="Ford S.A."/>
            <person name="Ro D.-K."/>
            <person name="Ness R.W."/>
            <person name="Phillips M.A."/>
        </authorList>
    </citation>
    <scope>NUCLEOTIDE SEQUENCE [LARGE SCALE GENOMIC DNA]</scope>
    <source>
        <strain evidence="7">SAF-2024a</strain>
        <tissue evidence="7">Leaf</tissue>
    </source>
</reference>
<evidence type="ECO:0000256" key="4">
    <source>
        <dbReference type="ARBA" id="ARBA00023242"/>
    </source>
</evidence>
<keyword evidence="3" id="KW-0804">Transcription</keyword>
<feature type="region of interest" description="Disordered" evidence="5">
    <location>
        <begin position="1"/>
        <end position="61"/>
    </location>
</feature>
<dbReference type="PANTHER" id="PTHR31499:SF49">
    <property type="entry name" value="PROTEIN PHOSPHATE STARVATION RESPONSE 1-LIKE ISOFORM X1"/>
    <property type="match status" value="1"/>
</dbReference>
<dbReference type="GO" id="GO:0005634">
    <property type="term" value="C:nucleus"/>
    <property type="evidence" value="ECO:0007669"/>
    <property type="project" value="UniProtKB-SubCell"/>
</dbReference>
<dbReference type="EMBL" id="JBEAFC010000005">
    <property type="protein sequence ID" value="KAL1555740.1"/>
    <property type="molecule type" value="Genomic_DNA"/>
</dbReference>
<proteinExistence type="predicted"/>
<dbReference type="InterPro" id="IPR009057">
    <property type="entry name" value="Homeodomain-like_sf"/>
</dbReference>
<evidence type="ECO:0000256" key="2">
    <source>
        <dbReference type="ARBA" id="ARBA00023015"/>
    </source>
</evidence>
<dbReference type="NCBIfam" id="TIGR01557">
    <property type="entry name" value="myb_SHAQKYF"/>
    <property type="match status" value="1"/>
</dbReference>
<evidence type="ECO:0000256" key="1">
    <source>
        <dbReference type="ARBA" id="ARBA00004123"/>
    </source>
</evidence>
<accession>A0ABD1HIC2</accession>
<comment type="subcellular location">
    <subcellularLocation>
        <location evidence="1">Nucleus</location>
    </subcellularLocation>
</comment>
<keyword evidence="8" id="KW-1185">Reference proteome</keyword>
<evidence type="ECO:0000256" key="5">
    <source>
        <dbReference type="SAM" id="MobiDB-lite"/>
    </source>
</evidence>
<dbReference type="InterPro" id="IPR046955">
    <property type="entry name" value="PHR1-like"/>
</dbReference>
<dbReference type="InterPro" id="IPR001005">
    <property type="entry name" value="SANT/Myb"/>
</dbReference>
<feature type="domain" description="Myb-like" evidence="6">
    <location>
        <begin position="70"/>
        <end position="120"/>
    </location>
</feature>
<protein>
    <submittedName>
        <fullName evidence="7">Myb family transcription factor PHL7-like</fullName>
    </submittedName>
</protein>
<evidence type="ECO:0000256" key="3">
    <source>
        <dbReference type="ARBA" id="ARBA00023163"/>
    </source>
</evidence>
<dbReference type="AlphaFoldDB" id="A0ABD1HIC2"/>